<protein>
    <submittedName>
        <fullName evidence="1">Uncharacterized protein</fullName>
    </submittedName>
</protein>
<sequence length="162" mass="18138">MATATQFLNISDLTKDDYCVFGLAICFLKQAYPELGRREGELEKVAVLEPIPSAALEAIVKGIPTSYEFARAMSLGEVFQDDNPQIPSNFPDNAQLCENFVERAIAATRTYKNQPHLQGLIPLGSQKDDLNFSLEKKRILNAVHLVRTEDNVKQHSHTHKVL</sequence>
<gene>
    <name evidence="1" type="ORF">EWV92_12005</name>
</gene>
<proteinExistence type="predicted"/>
<organism evidence="1 2">
    <name type="scientific">Microcystis aeruginosa Ma_MB_S_20031200_S102</name>
    <dbReference type="NCBI Taxonomy" id="2486254"/>
    <lineage>
        <taxon>Bacteria</taxon>
        <taxon>Bacillati</taxon>
        <taxon>Cyanobacteriota</taxon>
        <taxon>Cyanophyceae</taxon>
        <taxon>Oscillatoriophycideae</taxon>
        <taxon>Chroococcales</taxon>
        <taxon>Microcystaceae</taxon>
        <taxon>Microcystis</taxon>
    </lineage>
</organism>
<evidence type="ECO:0000313" key="2">
    <source>
        <dbReference type="Proteomes" id="UP000317708"/>
    </source>
</evidence>
<dbReference type="AlphaFoldDB" id="A0A552EQA9"/>
<dbReference type="EMBL" id="SFBI01000102">
    <property type="protein sequence ID" value="TRU36647.1"/>
    <property type="molecule type" value="Genomic_DNA"/>
</dbReference>
<name>A0A552EQA9_MICAE</name>
<accession>A0A552EQA9</accession>
<evidence type="ECO:0000313" key="1">
    <source>
        <dbReference type="EMBL" id="TRU36647.1"/>
    </source>
</evidence>
<comment type="caution">
    <text evidence="1">The sequence shown here is derived from an EMBL/GenBank/DDBJ whole genome shotgun (WGS) entry which is preliminary data.</text>
</comment>
<reference evidence="1 2" key="1">
    <citation type="submission" date="2019-01" db="EMBL/GenBank/DDBJ databases">
        <title>Coherence of Microcystis species and biogeography revealed through population genomics.</title>
        <authorList>
            <person name="Perez-Carrascal O.M."/>
            <person name="Terrat Y."/>
            <person name="Giani A."/>
            <person name="Fortin N."/>
            <person name="Tromas N."/>
            <person name="Shapiro B.J."/>
        </authorList>
    </citation>
    <scope>NUCLEOTIDE SEQUENCE [LARGE SCALE GENOMIC DNA]</scope>
    <source>
        <strain evidence="1">Ma_MB_S_20031200_S102</strain>
    </source>
</reference>
<dbReference type="Proteomes" id="UP000317708">
    <property type="component" value="Unassembled WGS sequence"/>
</dbReference>